<comment type="caution">
    <text evidence="1">The sequence shown here is derived from an EMBL/GenBank/DDBJ whole genome shotgun (WGS) entry which is preliminary data.</text>
</comment>
<organism evidence="1 2">
    <name type="scientific">Danionella cerebrum</name>
    <dbReference type="NCBI Taxonomy" id="2873325"/>
    <lineage>
        <taxon>Eukaryota</taxon>
        <taxon>Metazoa</taxon>
        <taxon>Chordata</taxon>
        <taxon>Craniata</taxon>
        <taxon>Vertebrata</taxon>
        <taxon>Euteleostomi</taxon>
        <taxon>Actinopterygii</taxon>
        <taxon>Neopterygii</taxon>
        <taxon>Teleostei</taxon>
        <taxon>Ostariophysi</taxon>
        <taxon>Cypriniformes</taxon>
        <taxon>Danionidae</taxon>
        <taxon>Danioninae</taxon>
        <taxon>Danionella</taxon>
    </lineage>
</organism>
<evidence type="ECO:0000313" key="2">
    <source>
        <dbReference type="Proteomes" id="UP000316079"/>
    </source>
</evidence>
<name>A0A553RCT6_9TELE</name>
<gene>
    <name evidence="1" type="ORF">DNTS_006401</name>
</gene>
<dbReference type="AlphaFoldDB" id="A0A553RCT6"/>
<protein>
    <submittedName>
        <fullName evidence="1">Uncharacterized protein</fullName>
    </submittedName>
</protein>
<keyword evidence="2" id="KW-1185">Reference proteome</keyword>
<proteinExistence type="predicted"/>
<evidence type="ECO:0000313" key="1">
    <source>
        <dbReference type="EMBL" id="TRY99987.1"/>
    </source>
</evidence>
<dbReference type="Proteomes" id="UP000316079">
    <property type="component" value="Unassembled WGS sequence"/>
</dbReference>
<accession>A0A553RCT6</accession>
<dbReference type="EMBL" id="SRMA01024853">
    <property type="protein sequence ID" value="TRY99987.1"/>
    <property type="molecule type" value="Genomic_DNA"/>
</dbReference>
<sequence>MCCFQLQDSCPIPVQPTLASAEIACDNVIVLWEGYTIGTRMDLVAQCSCLHLPLTLRKSAELRHAALNQDPCSAGEK</sequence>
<reference evidence="1 2" key="1">
    <citation type="journal article" date="2019" name="Sci. Data">
        <title>Hybrid genome assembly and annotation of Danionella translucida.</title>
        <authorList>
            <person name="Kadobianskyi M."/>
            <person name="Schulze L."/>
            <person name="Schuelke M."/>
            <person name="Judkewitz B."/>
        </authorList>
    </citation>
    <scope>NUCLEOTIDE SEQUENCE [LARGE SCALE GENOMIC DNA]</scope>
    <source>
        <strain evidence="1 2">Bolton</strain>
    </source>
</reference>